<keyword evidence="1 7" id="KW-1003">Cell membrane</keyword>
<dbReference type="EC" id="4.2.2.29" evidence="7"/>
<accession>A0A1F7YFJ7</accession>
<dbReference type="InterPro" id="IPR003770">
    <property type="entry name" value="MLTG-like"/>
</dbReference>
<keyword evidence="2 7" id="KW-0812">Transmembrane</keyword>
<dbReference type="GO" id="GO:0005886">
    <property type="term" value="C:plasma membrane"/>
    <property type="evidence" value="ECO:0007669"/>
    <property type="project" value="UniProtKB-UniRule"/>
</dbReference>
<comment type="function">
    <text evidence="7">Functions as a peptidoglycan terminase that cleaves nascent peptidoglycan strands endolytically to terminate their elongation.</text>
</comment>
<evidence type="ECO:0000256" key="3">
    <source>
        <dbReference type="ARBA" id="ARBA00022989"/>
    </source>
</evidence>
<evidence type="ECO:0000256" key="4">
    <source>
        <dbReference type="ARBA" id="ARBA00023136"/>
    </source>
</evidence>
<organism evidence="8 9">
    <name type="scientific">Candidatus Woesebacteria bacterium RIFCSPHIGHO2_01_FULL_39_28</name>
    <dbReference type="NCBI Taxonomy" id="1802496"/>
    <lineage>
        <taxon>Bacteria</taxon>
        <taxon>Candidatus Woeseibacteriota</taxon>
    </lineage>
</organism>
<evidence type="ECO:0000256" key="5">
    <source>
        <dbReference type="ARBA" id="ARBA00023239"/>
    </source>
</evidence>
<comment type="catalytic activity">
    <reaction evidence="7">
        <text>a peptidoglycan chain = a peptidoglycan chain with N-acetyl-1,6-anhydromuramyl-[peptide] at the reducing end + a peptidoglycan chain with N-acetylglucosamine at the non-reducing end.</text>
        <dbReference type="EC" id="4.2.2.29"/>
    </reaction>
</comment>
<dbReference type="GO" id="GO:0008932">
    <property type="term" value="F:lytic endotransglycosylase activity"/>
    <property type="evidence" value="ECO:0007669"/>
    <property type="project" value="UniProtKB-UniRule"/>
</dbReference>
<proteinExistence type="inferred from homology"/>
<comment type="caution">
    <text evidence="8">The sequence shown here is derived from an EMBL/GenBank/DDBJ whole genome shotgun (WGS) entry which is preliminary data.</text>
</comment>
<keyword evidence="5 7" id="KW-0456">Lyase</keyword>
<evidence type="ECO:0000256" key="7">
    <source>
        <dbReference type="HAMAP-Rule" id="MF_02065"/>
    </source>
</evidence>
<dbReference type="PANTHER" id="PTHR30518:SF2">
    <property type="entry name" value="ENDOLYTIC MUREIN TRANSGLYCOSYLASE"/>
    <property type="match status" value="1"/>
</dbReference>
<evidence type="ECO:0000313" key="8">
    <source>
        <dbReference type="EMBL" id="OGM26032.1"/>
    </source>
</evidence>
<reference evidence="8 9" key="1">
    <citation type="journal article" date="2016" name="Nat. Commun.">
        <title>Thousands of microbial genomes shed light on interconnected biogeochemical processes in an aquifer system.</title>
        <authorList>
            <person name="Anantharaman K."/>
            <person name="Brown C.T."/>
            <person name="Hug L.A."/>
            <person name="Sharon I."/>
            <person name="Castelle C.J."/>
            <person name="Probst A.J."/>
            <person name="Thomas B.C."/>
            <person name="Singh A."/>
            <person name="Wilkins M.J."/>
            <person name="Karaoz U."/>
            <person name="Brodie E.L."/>
            <person name="Williams K.H."/>
            <person name="Hubbard S.S."/>
            <person name="Banfield J.F."/>
        </authorList>
    </citation>
    <scope>NUCLEOTIDE SEQUENCE [LARGE SCALE GENOMIC DNA]</scope>
</reference>
<dbReference type="Pfam" id="PF02618">
    <property type="entry name" value="YceG"/>
    <property type="match status" value="1"/>
</dbReference>
<keyword evidence="4 7" id="KW-0472">Membrane</keyword>
<comment type="similarity">
    <text evidence="7">Belongs to the transglycosylase MltG family.</text>
</comment>
<keyword evidence="3 7" id="KW-1133">Transmembrane helix</keyword>
<dbReference type="AlphaFoldDB" id="A0A1F7YFJ7"/>
<gene>
    <name evidence="7" type="primary">mltG</name>
    <name evidence="8" type="ORF">A2627_05400</name>
</gene>
<keyword evidence="6 7" id="KW-0961">Cell wall biogenesis/degradation</keyword>
<sequence length="318" mass="35908">MIFLIIVVLTLGGSFWWWKENTKPVSNDKTVKSFIIVKGTSAQEIGSKLEKVELIRSASAFKIYILLTGRSKNVPAGEYDLSSNLTLFQIIDAFSKGPTQIWVTVPEGLRREEIAQKFIKSLGFEGGRAELFYADFLEQSDDMEGYLFPDTYLLPKNSTASLITNMLYSTFERKVDSSITRDQIILASILERETRNTEERSIVAGILIKRLKAKWLLQADATVQYAISSANCLVSSALSCNWWPVLTKDDLEINSPFNTYKNLGLPPSPIANPGLSSIKAVVEYTESPYWFYLHDPSGQIHYAKTLSEHNQNIKNYLH</sequence>
<name>A0A1F7YFJ7_9BACT</name>
<feature type="site" description="Important for catalytic activity" evidence="7">
    <location>
        <position position="193"/>
    </location>
</feature>
<dbReference type="GO" id="GO:0009252">
    <property type="term" value="P:peptidoglycan biosynthetic process"/>
    <property type="evidence" value="ECO:0007669"/>
    <property type="project" value="UniProtKB-UniRule"/>
</dbReference>
<evidence type="ECO:0000256" key="2">
    <source>
        <dbReference type="ARBA" id="ARBA00022692"/>
    </source>
</evidence>
<dbReference type="Proteomes" id="UP000178851">
    <property type="component" value="Unassembled WGS sequence"/>
</dbReference>
<evidence type="ECO:0000256" key="1">
    <source>
        <dbReference type="ARBA" id="ARBA00022475"/>
    </source>
</evidence>
<dbReference type="HAMAP" id="MF_02065">
    <property type="entry name" value="MltG"/>
    <property type="match status" value="1"/>
</dbReference>
<dbReference type="NCBIfam" id="TIGR00247">
    <property type="entry name" value="endolytic transglycosylase MltG"/>
    <property type="match status" value="1"/>
</dbReference>
<evidence type="ECO:0000313" key="9">
    <source>
        <dbReference type="Proteomes" id="UP000178851"/>
    </source>
</evidence>
<evidence type="ECO:0000256" key="6">
    <source>
        <dbReference type="ARBA" id="ARBA00023316"/>
    </source>
</evidence>
<dbReference type="GO" id="GO:0071555">
    <property type="term" value="P:cell wall organization"/>
    <property type="evidence" value="ECO:0007669"/>
    <property type="project" value="UniProtKB-KW"/>
</dbReference>
<protein>
    <recommendedName>
        <fullName evidence="7">Endolytic murein transglycosylase</fullName>
        <ecNumber evidence="7">4.2.2.29</ecNumber>
    </recommendedName>
    <alternativeName>
        <fullName evidence="7">Peptidoglycan lytic transglycosylase</fullName>
    </alternativeName>
    <alternativeName>
        <fullName evidence="7">Peptidoglycan polymerization terminase</fullName>
    </alternativeName>
</protein>
<dbReference type="EMBL" id="MGGI01000017">
    <property type="protein sequence ID" value="OGM26032.1"/>
    <property type="molecule type" value="Genomic_DNA"/>
</dbReference>
<dbReference type="PANTHER" id="PTHR30518">
    <property type="entry name" value="ENDOLYTIC MUREIN TRANSGLYCOSYLASE"/>
    <property type="match status" value="1"/>
</dbReference>
<dbReference type="Gene3D" id="3.30.1490.480">
    <property type="entry name" value="Endolytic murein transglycosylase"/>
    <property type="match status" value="1"/>
</dbReference>